<sequence length="418" mass="42995">MAHRSAALRVSAPAAVIAVTAVIAALAGCSSVVTGSAVKSGAPAAPTANVALLDPGNYPRRPRAALGNVPNEAAGRRVEAQRMAGMVTGPWEVDHTLVSAQSDVAPTTALPDIGSLSVLVFGTSLSDAASAHHYVTGFVSGRGTVGGEKPMVLANAVLRFPSNQDAAAAAPAMAAANLTIPRQGNVAATRLGIPRYPTTLANVAAVSGGFEAEAFTAHGPYVLYQYAGSKDSAAVVADLIAKTLDLQGPSADHFQPTPVERLAALPADPTGLLARTVPTTNPGVNQDAVYEPRGALNFRPDPLASQTMYTDAGIQHVAADRTTVYEAVDPTGALRAVDGLVRMDVPYLGYQTAPGISGLPSARCFDRGPGKPDSASDLAQVRYMCVATADRYAFKATASQELDVHQVIAAQYLMLTTS</sequence>
<feature type="domain" description="DUF7373" evidence="1">
    <location>
        <begin position="67"/>
        <end position="266"/>
    </location>
</feature>
<dbReference type="AlphaFoldDB" id="A0A7I7Y7T4"/>
<dbReference type="EMBL" id="AP022613">
    <property type="protein sequence ID" value="BBZ37183.1"/>
    <property type="molecule type" value="Genomic_DNA"/>
</dbReference>
<dbReference type="Proteomes" id="UP000467385">
    <property type="component" value="Chromosome"/>
</dbReference>
<dbReference type="Pfam" id="PF24088">
    <property type="entry name" value="DUF7373"/>
    <property type="match status" value="1"/>
</dbReference>
<evidence type="ECO:0000313" key="3">
    <source>
        <dbReference type="EMBL" id="BBZ37183.1"/>
    </source>
</evidence>
<evidence type="ECO:0000313" key="4">
    <source>
        <dbReference type="Proteomes" id="UP000467385"/>
    </source>
</evidence>
<keyword evidence="4" id="KW-1185">Reference proteome</keyword>
<evidence type="ECO:0000259" key="2">
    <source>
        <dbReference type="Pfam" id="PF24092"/>
    </source>
</evidence>
<feature type="domain" description="DUF7373" evidence="2">
    <location>
        <begin position="272"/>
        <end position="416"/>
    </location>
</feature>
<dbReference type="Pfam" id="PF24092">
    <property type="entry name" value="DUF7373_C"/>
    <property type="match status" value="1"/>
</dbReference>
<dbReference type="PROSITE" id="PS51257">
    <property type="entry name" value="PROKAR_LIPOPROTEIN"/>
    <property type="match status" value="1"/>
</dbReference>
<dbReference type="InterPro" id="IPR056463">
    <property type="entry name" value="DUF7373_C"/>
</dbReference>
<accession>A0A7I7Y7T4</accession>
<dbReference type="InterPro" id="IPR055797">
    <property type="entry name" value="DUF7373"/>
</dbReference>
<proteinExistence type="predicted"/>
<protein>
    <submittedName>
        <fullName evidence="3">Uncharacterized protein</fullName>
    </submittedName>
</protein>
<reference evidence="3 4" key="1">
    <citation type="journal article" date="2019" name="Emerg. Microbes Infect.">
        <title>Comprehensive subspecies identification of 175 nontuberculous mycobacteria species based on 7547 genomic profiles.</title>
        <authorList>
            <person name="Matsumoto Y."/>
            <person name="Kinjo T."/>
            <person name="Motooka D."/>
            <person name="Nabeya D."/>
            <person name="Jung N."/>
            <person name="Uechi K."/>
            <person name="Horii T."/>
            <person name="Iida T."/>
            <person name="Fujita J."/>
            <person name="Nakamura S."/>
        </authorList>
    </citation>
    <scope>NUCLEOTIDE SEQUENCE [LARGE SCALE GENOMIC DNA]</scope>
    <source>
        <strain evidence="3 4">JCM 14738</strain>
    </source>
</reference>
<evidence type="ECO:0000259" key="1">
    <source>
        <dbReference type="Pfam" id="PF24088"/>
    </source>
</evidence>
<organism evidence="3 4">
    <name type="scientific">Mycobacterium conspicuum</name>
    <dbReference type="NCBI Taxonomy" id="44010"/>
    <lineage>
        <taxon>Bacteria</taxon>
        <taxon>Bacillati</taxon>
        <taxon>Actinomycetota</taxon>
        <taxon>Actinomycetes</taxon>
        <taxon>Mycobacteriales</taxon>
        <taxon>Mycobacteriaceae</taxon>
        <taxon>Mycobacterium</taxon>
    </lineage>
</organism>
<gene>
    <name evidence="3" type="ORF">MCNS_02460</name>
</gene>
<name>A0A7I7Y7T4_9MYCO</name>